<name>A0A6A0B6V0_9LACT</name>
<evidence type="ECO:0000313" key="8">
    <source>
        <dbReference type="Proteomes" id="UP000475928"/>
    </source>
</evidence>
<feature type="transmembrane region" description="Helical" evidence="6">
    <location>
        <begin position="310"/>
        <end position="330"/>
    </location>
</feature>
<evidence type="ECO:0000256" key="1">
    <source>
        <dbReference type="ARBA" id="ARBA00004651"/>
    </source>
</evidence>
<feature type="transmembrane region" description="Helical" evidence="6">
    <location>
        <begin position="342"/>
        <end position="362"/>
    </location>
</feature>
<keyword evidence="5 6" id="KW-0472">Membrane</keyword>
<keyword evidence="3 6" id="KW-0812">Transmembrane</keyword>
<dbReference type="EMBL" id="BLLH01000003">
    <property type="protein sequence ID" value="GFH40495.1"/>
    <property type="molecule type" value="Genomic_DNA"/>
</dbReference>
<feature type="transmembrane region" description="Helical" evidence="6">
    <location>
        <begin position="429"/>
        <end position="446"/>
    </location>
</feature>
<feature type="transmembrane region" description="Helical" evidence="6">
    <location>
        <begin position="158"/>
        <end position="176"/>
    </location>
</feature>
<evidence type="ECO:0000256" key="3">
    <source>
        <dbReference type="ARBA" id="ARBA00022692"/>
    </source>
</evidence>
<comment type="subcellular location">
    <subcellularLocation>
        <location evidence="1">Cell membrane</location>
        <topology evidence="1">Multi-pass membrane protein</topology>
    </subcellularLocation>
</comment>
<proteinExistence type="predicted"/>
<feature type="transmembrane region" description="Helical" evidence="6">
    <location>
        <begin position="458"/>
        <end position="479"/>
    </location>
</feature>
<comment type="caution">
    <text evidence="7">The sequence shown here is derived from an EMBL/GenBank/DDBJ whole genome shotgun (WGS) entry which is preliminary data.</text>
</comment>
<dbReference type="PANTHER" id="PTHR30250">
    <property type="entry name" value="PST FAMILY PREDICTED COLANIC ACID TRANSPORTER"/>
    <property type="match status" value="1"/>
</dbReference>
<feature type="transmembrane region" description="Helical" evidence="6">
    <location>
        <begin position="47"/>
        <end position="65"/>
    </location>
</feature>
<dbReference type="InterPro" id="IPR002797">
    <property type="entry name" value="Polysacc_synth"/>
</dbReference>
<protein>
    <submittedName>
        <fullName evidence="7">Polysaccharide biosynthesis protein</fullName>
    </submittedName>
</protein>
<evidence type="ECO:0000256" key="6">
    <source>
        <dbReference type="SAM" id="Phobius"/>
    </source>
</evidence>
<organism evidence="7 8">
    <name type="scientific">Pseudolactococcus insecticola</name>
    <dbReference type="NCBI Taxonomy" id="2709158"/>
    <lineage>
        <taxon>Bacteria</taxon>
        <taxon>Bacillati</taxon>
        <taxon>Bacillota</taxon>
        <taxon>Bacilli</taxon>
        <taxon>Lactobacillales</taxon>
        <taxon>Streptococcaceae</taxon>
        <taxon>Pseudolactococcus</taxon>
    </lineage>
</organism>
<feature type="transmembrane region" description="Helical" evidence="6">
    <location>
        <begin position="117"/>
        <end position="137"/>
    </location>
</feature>
<feature type="transmembrane region" description="Helical" evidence="6">
    <location>
        <begin position="182"/>
        <end position="202"/>
    </location>
</feature>
<feature type="transmembrane region" description="Helical" evidence="6">
    <location>
        <begin position="229"/>
        <end position="249"/>
    </location>
</feature>
<accession>A0A6A0B6V0</accession>
<sequence>MKKTLISGAGVLTLVGFLSKILAALYRFPYQNMVGDKGFYAFQQVYPFYSIITTLSLVALPNFLSSLRHTSQEADEMIKKRETQQFFQTSFLFSLASVILLSILCQPLAQLMGQPKLALPLLMAISPIILVPFLSLYRGLAQSKNDMTKSAISQMVEQVVRVVLIILAAFMFTRLTDDVYTISFLAMLGSFIGGLAALIYLIRSTNFKFKGLFTDLTDWQMKKEIIRKFGLASLIFTFFMIYMLIFQMVDVFFVKNALVHSGISSSHAEILKGIYDRGQPFLQLGLVITTAILTDALPKMTQGGHISKQIVDAVTYLSIALTVGLVLVLPEMNDVLFKSHTQALSLQLFIMQIPIISMIQLAHHELFLRGHHKISGAILLVGLLFKLLLVYPLTVTFGLAGASISSLISLLIVLVAYQSYRRRLPKQVLNLRFWLAILVMSAVVLLGKKLFDVSEHRVLQLIELLLLTAAGAATFFSIFRMKNIRELL</sequence>
<feature type="transmembrane region" description="Helical" evidence="6">
    <location>
        <begin position="86"/>
        <end position="105"/>
    </location>
</feature>
<keyword evidence="8" id="KW-1185">Reference proteome</keyword>
<evidence type="ECO:0000256" key="4">
    <source>
        <dbReference type="ARBA" id="ARBA00022989"/>
    </source>
</evidence>
<gene>
    <name evidence="7" type="ORF">Hs20B_08930</name>
</gene>
<dbReference type="Proteomes" id="UP000475928">
    <property type="component" value="Unassembled WGS sequence"/>
</dbReference>
<dbReference type="PANTHER" id="PTHR30250:SF29">
    <property type="entry name" value="POLYSACCHARIDE BIOSYNTHESIS PROTEIN C-TERMINAL DOMAIN-CONTAINING PROTEIN"/>
    <property type="match status" value="1"/>
</dbReference>
<dbReference type="AlphaFoldDB" id="A0A6A0B6V0"/>
<evidence type="ECO:0000313" key="7">
    <source>
        <dbReference type="EMBL" id="GFH40495.1"/>
    </source>
</evidence>
<dbReference type="Pfam" id="PF01943">
    <property type="entry name" value="Polysacc_synt"/>
    <property type="match status" value="1"/>
</dbReference>
<evidence type="ECO:0000256" key="5">
    <source>
        <dbReference type="ARBA" id="ARBA00023136"/>
    </source>
</evidence>
<feature type="transmembrane region" description="Helical" evidence="6">
    <location>
        <begin position="397"/>
        <end position="417"/>
    </location>
</feature>
<evidence type="ECO:0000256" key="2">
    <source>
        <dbReference type="ARBA" id="ARBA00022475"/>
    </source>
</evidence>
<dbReference type="GO" id="GO:0005886">
    <property type="term" value="C:plasma membrane"/>
    <property type="evidence" value="ECO:0007669"/>
    <property type="project" value="UniProtKB-SubCell"/>
</dbReference>
<reference evidence="7 8" key="1">
    <citation type="submission" date="2020-02" db="EMBL/GenBank/DDBJ databases">
        <title>Draft genome sequence of Lactococcus sp. Hs20B0-1.</title>
        <authorList>
            <person name="Noda S."/>
            <person name="Yuki M."/>
            <person name="Ohkuma M."/>
        </authorList>
    </citation>
    <scope>NUCLEOTIDE SEQUENCE [LARGE SCALE GENOMIC DNA]</scope>
    <source>
        <strain evidence="7 8">Hs20B0-1</strain>
    </source>
</reference>
<keyword evidence="2" id="KW-1003">Cell membrane</keyword>
<keyword evidence="4 6" id="KW-1133">Transmembrane helix</keyword>
<dbReference type="InterPro" id="IPR050833">
    <property type="entry name" value="Poly_Biosynth_Transport"/>
</dbReference>
<dbReference type="RefSeq" id="WP_172356068.1">
    <property type="nucleotide sequence ID" value="NZ_BLLH01000003.1"/>
</dbReference>